<accession>A0A4Z1CWK9</accession>
<proteinExistence type="predicted"/>
<keyword evidence="2" id="KW-1185">Reference proteome</keyword>
<gene>
    <name evidence="1" type="ORF">E5082_31910</name>
</gene>
<protein>
    <submittedName>
        <fullName evidence="1">Uncharacterized protein</fullName>
    </submittedName>
</protein>
<dbReference type="EMBL" id="SRRU01000020">
    <property type="protein sequence ID" value="TGN73443.1"/>
    <property type="molecule type" value="Genomic_DNA"/>
</dbReference>
<dbReference type="RefSeq" id="WP_135794694.1">
    <property type="nucleotide sequence ID" value="NZ_BNBQ01000016.1"/>
</dbReference>
<evidence type="ECO:0000313" key="1">
    <source>
        <dbReference type="EMBL" id="TGN73443.1"/>
    </source>
</evidence>
<comment type="caution">
    <text evidence="1">The sequence shown here is derived from an EMBL/GenBank/DDBJ whole genome shotgun (WGS) entry which is preliminary data.</text>
</comment>
<reference evidence="1 2" key="1">
    <citation type="submission" date="2019-04" db="EMBL/GenBank/DDBJ databases">
        <title>Streptomyces sp. nov. Bv016 isolated from bark of Buahinia variegata.</title>
        <authorList>
            <person name="Kanchanasin P."/>
            <person name="Tanasupawat S."/>
            <person name="Yuki M."/>
            <person name="Kudo T."/>
        </authorList>
    </citation>
    <scope>NUCLEOTIDE SEQUENCE [LARGE SCALE GENOMIC DNA]</scope>
    <source>
        <strain evidence="1 2">JCM 4765</strain>
    </source>
</reference>
<dbReference type="AlphaFoldDB" id="A0A4Z1CWK9"/>
<name>A0A4Z1CWK9_STRGP</name>
<evidence type="ECO:0000313" key="2">
    <source>
        <dbReference type="Proteomes" id="UP000298513"/>
    </source>
</evidence>
<dbReference type="GeneID" id="91534428"/>
<dbReference type="Proteomes" id="UP000298513">
    <property type="component" value="Unassembled WGS sequence"/>
</dbReference>
<organism evidence="1 2">
    <name type="scientific">Streptomyces griseoluteus</name>
    <dbReference type="NCBI Taxonomy" id="29306"/>
    <lineage>
        <taxon>Bacteria</taxon>
        <taxon>Bacillati</taxon>
        <taxon>Actinomycetota</taxon>
        <taxon>Actinomycetes</taxon>
        <taxon>Kitasatosporales</taxon>
        <taxon>Streptomycetaceae</taxon>
        <taxon>Streptomyces</taxon>
    </lineage>
</organism>
<sequence>MYTDVKVSLLFHREEVEGKNLLSLANGTYRTAGTIDLGSGNVLRNNTVIQLVNEDRFNAVYVMNGTAQTGELENIEFFEE</sequence>